<comment type="caution">
    <text evidence="15">The sequence shown here is derived from an EMBL/GenBank/DDBJ whole genome shotgun (WGS) entry which is preliminary data.</text>
</comment>
<dbReference type="UniPathway" id="UPA00193"/>
<dbReference type="InterPro" id="IPR020631">
    <property type="entry name" value="THF_DH/CycHdrlase_NAD-bd_dom"/>
</dbReference>
<evidence type="ECO:0000259" key="14">
    <source>
        <dbReference type="Pfam" id="PF02882"/>
    </source>
</evidence>
<evidence type="ECO:0000256" key="4">
    <source>
        <dbReference type="ARBA" id="ARBA00022605"/>
    </source>
</evidence>
<keyword evidence="7 12" id="KW-0521">NADP</keyword>
<dbReference type="GO" id="GO:0004477">
    <property type="term" value="F:methenyltetrahydrofolate cyclohydrolase activity"/>
    <property type="evidence" value="ECO:0007669"/>
    <property type="project" value="UniProtKB-UniRule"/>
</dbReference>
<dbReference type="Pfam" id="PF02882">
    <property type="entry name" value="THF_DHG_CYH_C"/>
    <property type="match status" value="1"/>
</dbReference>
<evidence type="ECO:0000256" key="9">
    <source>
        <dbReference type="ARBA" id="ARBA00023102"/>
    </source>
</evidence>
<dbReference type="NCBIfam" id="NF010783">
    <property type="entry name" value="PRK14186.1"/>
    <property type="match status" value="1"/>
</dbReference>
<dbReference type="GO" id="GO:0009086">
    <property type="term" value="P:methionine biosynthetic process"/>
    <property type="evidence" value="ECO:0007669"/>
    <property type="project" value="UniProtKB-KW"/>
</dbReference>
<dbReference type="SUPFAM" id="SSF51735">
    <property type="entry name" value="NAD(P)-binding Rossmann-fold domains"/>
    <property type="match status" value="1"/>
</dbReference>
<dbReference type="GO" id="GO:0006164">
    <property type="term" value="P:purine nucleotide biosynthetic process"/>
    <property type="evidence" value="ECO:0007669"/>
    <property type="project" value="UniProtKB-KW"/>
</dbReference>
<evidence type="ECO:0000313" key="15">
    <source>
        <dbReference type="EMBL" id="KEO54050.1"/>
    </source>
</evidence>
<dbReference type="InterPro" id="IPR020630">
    <property type="entry name" value="THF_DH/CycHdrlase_cat_dom"/>
</dbReference>
<keyword evidence="10 12" id="KW-0486">Methionine biosynthesis</keyword>
<dbReference type="EMBL" id="AUND01000012">
    <property type="protein sequence ID" value="KEO54050.1"/>
    <property type="molecule type" value="Genomic_DNA"/>
</dbReference>
<reference evidence="15 16" key="1">
    <citation type="submission" date="2013-07" db="EMBL/GenBank/DDBJ databases">
        <title>Thioclava pacifica DSM 10166 Genome Sequencing.</title>
        <authorList>
            <person name="Lai Q."/>
            <person name="Shao Z."/>
        </authorList>
    </citation>
    <scope>NUCLEOTIDE SEQUENCE [LARGE SCALE GENOMIC DNA]</scope>
    <source>
        <strain evidence="15 16">DSM 10166</strain>
    </source>
</reference>
<dbReference type="RefSeq" id="WP_038074903.1">
    <property type="nucleotide sequence ID" value="NZ_AUND01000012.1"/>
</dbReference>
<evidence type="ECO:0000256" key="7">
    <source>
        <dbReference type="ARBA" id="ARBA00022857"/>
    </source>
</evidence>
<keyword evidence="9 12" id="KW-0368">Histidine biosynthesis</keyword>
<keyword evidence="16" id="KW-1185">Reference proteome</keyword>
<comment type="function">
    <text evidence="12">Catalyzes the oxidation of 5,10-methylenetetrahydrofolate to 5,10-methenyltetrahydrofolate and then the hydrolysis of 5,10-methenyltetrahydrofolate to 10-formyltetrahydrofolate.</text>
</comment>
<dbReference type="NCBIfam" id="NF010785">
    <property type="entry name" value="PRK14188.1"/>
    <property type="match status" value="1"/>
</dbReference>
<evidence type="ECO:0000256" key="1">
    <source>
        <dbReference type="ARBA" id="ARBA00004777"/>
    </source>
</evidence>
<feature type="domain" description="Tetrahydrofolate dehydrogenase/cyclohydrolase catalytic" evidence="13">
    <location>
        <begin position="6"/>
        <end position="121"/>
    </location>
</feature>
<evidence type="ECO:0000256" key="11">
    <source>
        <dbReference type="ARBA" id="ARBA00023268"/>
    </source>
</evidence>
<keyword evidence="8 12" id="KW-0560">Oxidoreductase</keyword>
<evidence type="ECO:0000256" key="2">
    <source>
        <dbReference type="ARBA" id="ARBA00011738"/>
    </source>
</evidence>
<dbReference type="OrthoDB" id="9803580at2"/>
<comment type="similarity">
    <text evidence="12">Belongs to the tetrahydrofolate dehydrogenase/cyclohydrolase family.</text>
</comment>
<accession>A0A074JDX7</accession>
<evidence type="ECO:0000256" key="3">
    <source>
        <dbReference type="ARBA" id="ARBA00022563"/>
    </source>
</evidence>
<evidence type="ECO:0000256" key="12">
    <source>
        <dbReference type="HAMAP-Rule" id="MF_01576"/>
    </source>
</evidence>
<evidence type="ECO:0000256" key="8">
    <source>
        <dbReference type="ARBA" id="ARBA00023002"/>
    </source>
</evidence>
<dbReference type="CDD" id="cd01080">
    <property type="entry name" value="NAD_bind_m-THF_DH_Cyclohyd"/>
    <property type="match status" value="1"/>
</dbReference>
<evidence type="ECO:0000313" key="16">
    <source>
        <dbReference type="Proteomes" id="UP000027432"/>
    </source>
</evidence>
<dbReference type="EC" id="3.5.4.9" evidence="12"/>
<evidence type="ECO:0000259" key="13">
    <source>
        <dbReference type="Pfam" id="PF00763"/>
    </source>
</evidence>
<evidence type="ECO:0000256" key="5">
    <source>
        <dbReference type="ARBA" id="ARBA00022755"/>
    </source>
</evidence>
<comment type="catalytic activity">
    <reaction evidence="12">
        <text>(6R)-5,10-methenyltetrahydrofolate + H2O = (6R)-10-formyltetrahydrofolate + H(+)</text>
        <dbReference type="Rhea" id="RHEA:23700"/>
        <dbReference type="ChEBI" id="CHEBI:15377"/>
        <dbReference type="ChEBI" id="CHEBI:15378"/>
        <dbReference type="ChEBI" id="CHEBI:57455"/>
        <dbReference type="ChEBI" id="CHEBI:195366"/>
        <dbReference type="EC" id="3.5.4.9"/>
    </reaction>
</comment>
<comment type="pathway">
    <text evidence="1 12">One-carbon metabolism; tetrahydrofolate interconversion.</text>
</comment>
<feature type="domain" description="Tetrahydrofolate dehydrogenase/cyclohydrolase NAD(P)-binding" evidence="14">
    <location>
        <begin position="140"/>
        <end position="288"/>
    </location>
</feature>
<name>A0A074JDX7_9RHOB</name>
<dbReference type="HAMAP" id="MF_01576">
    <property type="entry name" value="THF_DHG_CYH"/>
    <property type="match status" value="1"/>
</dbReference>
<dbReference type="Gene3D" id="3.40.50.720">
    <property type="entry name" value="NAD(P)-binding Rossmann-like Domain"/>
    <property type="match status" value="1"/>
</dbReference>
<dbReference type="eggNOG" id="COG0190">
    <property type="taxonomic scope" value="Bacteria"/>
</dbReference>
<comment type="subunit">
    <text evidence="2 12">Homodimer.</text>
</comment>
<keyword evidence="4 12" id="KW-0028">Amino-acid biosynthesis</keyword>
<protein>
    <recommendedName>
        <fullName evidence="12">Bifunctional protein FolD</fullName>
    </recommendedName>
    <domain>
        <recommendedName>
            <fullName evidence="12">Methylenetetrahydrofolate dehydrogenase</fullName>
            <ecNumber evidence="12">1.5.1.5</ecNumber>
        </recommendedName>
    </domain>
    <domain>
        <recommendedName>
            <fullName evidence="12">Methenyltetrahydrofolate cyclohydrolase</fullName>
            <ecNumber evidence="12">3.5.4.9</ecNumber>
        </recommendedName>
    </domain>
</protein>
<dbReference type="Gene3D" id="3.40.50.10860">
    <property type="entry name" value="Leucine Dehydrogenase, chain A, domain 1"/>
    <property type="match status" value="1"/>
</dbReference>
<proteinExistence type="inferred from homology"/>
<dbReference type="Pfam" id="PF00763">
    <property type="entry name" value="THF_DHG_CYH"/>
    <property type="match status" value="1"/>
</dbReference>
<feature type="binding site" evidence="12">
    <location>
        <position position="232"/>
    </location>
    <ligand>
        <name>NADP(+)</name>
        <dbReference type="ChEBI" id="CHEBI:58349"/>
    </ligand>
</feature>
<sequence>MSAKIIDGKAFAATVREKVAGHVSRLKEVHGITPGLAVVLVGEDPASEVYVRNKGKQTLEAGMNSYEHKLPEDTPEADLLALVETLNDDPAVHGILVQLPLPKHIDEEKVINAIAPAKDVDGFHILNVGLLGTGQKAMVPCTPLGCLMMLRDHHGSLSGLNAVVVGRSNIVGKPMAQLLLRDSCTVTIAHSRTKDLAEVCRRADILVAAVGRPEMIPGDWVKPGATVIDVGINRIPAPEKGEGKTRLVGDVEFESAKDVAGAITPVPGGVGPMTIACLLANTVTACCRENNLPEPEGLTA</sequence>
<gene>
    <name evidence="12" type="primary">folD</name>
    <name evidence="15" type="ORF">TP2_03805</name>
</gene>
<dbReference type="PROSITE" id="PS00767">
    <property type="entry name" value="THF_DHG_CYH_2"/>
    <property type="match status" value="1"/>
</dbReference>
<dbReference type="FunFam" id="3.40.50.720:FF:000006">
    <property type="entry name" value="Bifunctional protein FolD"/>
    <property type="match status" value="1"/>
</dbReference>
<evidence type="ECO:0000256" key="10">
    <source>
        <dbReference type="ARBA" id="ARBA00023167"/>
    </source>
</evidence>
<comment type="caution">
    <text evidence="12">Lacks conserved residue(s) required for the propagation of feature annotation.</text>
</comment>
<keyword evidence="11 12" id="KW-0511">Multifunctional enzyme</keyword>
<evidence type="ECO:0000256" key="6">
    <source>
        <dbReference type="ARBA" id="ARBA00022801"/>
    </source>
</evidence>
<dbReference type="GO" id="GO:0005829">
    <property type="term" value="C:cytosol"/>
    <property type="evidence" value="ECO:0007669"/>
    <property type="project" value="TreeGrafter"/>
</dbReference>
<dbReference type="InterPro" id="IPR000672">
    <property type="entry name" value="THF_DH/CycHdrlase"/>
</dbReference>
<dbReference type="PANTHER" id="PTHR48099:SF5">
    <property type="entry name" value="C-1-TETRAHYDROFOLATE SYNTHASE, CYTOPLASMIC"/>
    <property type="match status" value="1"/>
</dbReference>
<dbReference type="GO" id="GO:0035999">
    <property type="term" value="P:tetrahydrofolate interconversion"/>
    <property type="evidence" value="ECO:0007669"/>
    <property type="project" value="UniProtKB-UniRule"/>
</dbReference>
<dbReference type="Proteomes" id="UP000027432">
    <property type="component" value="Unassembled WGS sequence"/>
</dbReference>
<dbReference type="PANTHER" id="PTHR48099">
    <property type="entry name" value="C-1-TETRAHYDROFOLATE SYNTHASE, CYTOPLASMIC-RELATED"/>
    <property type="match status" value="1"/>
</dbReference>
<dbReference type="InterPro" id="IPR036291">
    <property type="entry name" value="NAD(P)-bd_dom_sf"/>
</dbReference>
<dbReference type="STRING" id="1353537.TP2_03805"/>
<dbReference type="GO" id="GO:0000105">
    <property type="term" value="P:L-histidine biosynthetic process"/>
    <property type="evidence" value="ECO:0007669"/>
    <property type="project" value="UniProtKB-KW"/>
</dbReference>
<dbReference type="InterPro" id="IPR020867">
    <property type="entry name" value="THF_DH/CycHdrlase_CS"/>
</dbReference>
<feature type="binding site" evidence="12">
    <location>
        <begin position="166"/>
        <end position="168"/>
    </location>
    <ligand>
        <name>NADP(+)</name>
        <dbReference type="ChEBI" id="CHEBI:58349"/>
    </ligand>
</feature>
<keyword evidence="6 12" id="KW-0378">Hydrolase</keyword>
<dbReference type="FunFam" id="3.40.50.10860:FF:000005">
    <property type="entry name" value="C-1-tetrahydrofolate synthase, cytoplasmic, putative"/>
    <property type="match status" value="1"/>
</dbReference>
<organism evidence="15 16">
    <name type="scientific">Thioclava pacifica DSM 10166</name>
    <dbReference type="NCBI Taxonomy" id="1353537"/>
    <lineage>
        <taxon>Bacteria</taxon>
        <taxon>Pseudomonadati</taxon>
        <taxon>Pseudomonadota</taxon>
        <taxon>Alphaproteobacteria</taxon>
        <taxon>Rhodobacterales</taxon>
        <taxon>Paracoccaceae</taxon>
        <taxon>Thioclava</taxon>
    </lineage>
</organism>
<dbReference type="GO" id="GO:0004488">
    <property type="term" value="F:methylenetetrahydrofolate dehydrogenase (NADP+) activity"/>
    <property type="evidence" value="ECO:0007669"/>
    <property type="project" value="UniProtKB-UniRule"/>
</dbReference>
<dbReference type="PROSITE" id="PS00766">
    <property type="entry name" value="THF_DHG_CYH_1"/>
    <property type="match status" value="1"/>
</dbReference>
<dbReference type="EC" id="1.5.1.5" evidence="12"/>
<dbReference type="InterPro" id="IPR046346">
    <property type="entry name" value="Aminoacid_DH-like_N_sf"/>
</dbReference>
<keyword evidence="3 12" id="KW-0554">One-carbon metabolism</keyword>
<dbReference type="PRINTS" id="PR00085">
    <property type="entry name" value="THFDHDRGNASE"/>
</dbReference>
<keyword evidence="5 12" id="KW-0658">Purine biosynthesis</keyword>
<dbReference type="NCBIfam" id="NF008058">
    <property type="entry name" value="PRK10792.1"/>
    <property type="match status" value="1"/>
</dbReference>
<dbReference type="SUPFAM" id="SSF53223">
    <property type="entry name" value="Aminoacid dehydrogenase-like, N-terminal domain"/>
    <property type="match status" value="1"/>
</dbReference>
<dbReference type="AlphaFoldDB" id="A0A074JDX7"/>
<comment type="catalytic activity">
    <reaction evidence="12">
        <text>(6R)-5,10-methylene-5,6,7,8-tetrahydrofolate + NADP(+) = (6R)-5,10-methenyltetrahydrofolate + NADPH</text>
        <dbReference type="Rhea" id="RHEA:22812"/>
        <dbReference type="ChEBI" id="CHEBI:15636"/>
        <dbReference type="ChEBI" id="CHEBI:57455"/>
        <dbReference type="ChEBI" id="CHEBI:57783"/>
        <dbReference type="ChEBI" id="CHEBI:58349"/>
        <dbReference type="EC" id="1.5.1.5"/>
    </reaction>
</comment>